<dbReference type="STRING" id="1219011.GCA_001895045_00204"/>
<dbReference type="InterPro" id="IPR005194">
    <property type="entry name" value="Glyco_hydro_65_C"/>
</dbReference>
<feature type="domain" description="Glycoside hydrolase family 65 central catalytic" evidence="2">
    <location>
        <begin position="746"/>
        <end position="1141"/>
    </location>
</feature>
<dbReference type="InterPro" id="IPR037018">
    <property type="entry name" value="GH65_N"/>
</dbReference>
<dbReference type="InterPro" id="IPR005196">
    <property type="entry name" value="Glyco_hydro_65_N"/>
</dbReference>
<evidence type="ECO:0000256" key="1">
    <source>
        <dbReference type="ARBA" id="ARBA00023295"/>
    </source>
</evidence>
<dbReference type="GO" id="GO:0004553">
    <property type="term" value="F:hydrolase activity, hydrolyzing O-glycosyl compounds"/>
    <property type="evidence" value="ECO:0007669"/>
    <property type="project" value="TreeGrafter"/>
</dbReference>
<sequence length="1223" mass="135626">MQHDNGDMIRPRVDLRRHSAVVVDLGIVPDFSRPATPDNRHSEEHPAESLRRLLHRLERAGVGVTVFSPRGDAKEMLADAGLDEALSVAVDEPTPQEALARLRIPSSSAVLVTADGQMIAMARGAGFALVIGMERKDRAGEFPVGVTDAVVQDLDDIDLRTRDHHLSEIPDPLESEADLAALLRVHEPVVVLDLDSATAETAPTSDLRDALARLAHACPVVVLSGRDLADVQDLIGIPGLWYAGNRGFELGAPDGATHEHPGVRTVKPIMERVSRFLTERLQDVPAVRVDPTPSTVVVHDANTPDDYIGEVTAAVYDARDDGDLRVARGQDFWELQPGPGWDKGTALRWVLGVVGDGDSVAPLYIGGEPFDEDAFDVLPHDGVGIVVRHRAAEDRRSAARFAVNGTSGVTELLDLVADVLDRNPSDASRAGGWSLFYDHYDPASEKLREALCTLGNGFFATRGCAPEAVAGRAHYPGTYIAGLYNRLRDDRPDMTLVNESLVNAPNWLPLTFRIDGGPWFDVDTVDLLDYRQYLDLRRAVLTRRVRFRDSAGRTTTVLQRRFVAMHLAHVGALQTTVVAHDWTGVVEFRSSLDGSVRNTLVDRYRELADHHLVPVDAHEVTSDSVVLSMQTNQSHIPLATAARTTIRSNGNGYDSTHRLFENDGSIGHFVSVHVDEGRTVTAEKTVTVFTGRDSAVSDPADGATRLLSTLGTFDEILGDHVRVWDHLWGRTHITLADREDSSRILRLHMLHLLQTLSRNTTDIDAGVPARGLHGEAYRGHVFWDELFVFPVLNLRKPSLTRSLLMYRYRRLPEARRAAGAAGLRGAMFPWQSGSDGREESQQWHLNPRSGRWLPDPSRRQHHIGIAVAFNVWQYYQVTGDLAFLGECGAEMLVEIARFFASLASYDGVRSRYVIRGVVGPDEFHSGYPEAPYDGIDNNAYTNVMAVWVILRAVEALAALADPDRTDLMDRLHLDADELARWTDVTRRIFVPFHDGVLSQFEGYGDLAELDWDGYRQRYGDIARLDRILEAEGDDVNRYRASKQADVVMLFYLLSADELRDLLGRAGYRFEPDAIPRTIDYYLARTSHGSTLSAVVHSWVLARGHREEAVEYFERVLVSDVTDIQGGTTPEGIHLAAMAGSIDLLQRCFTGLETRGNRLILNPQWPEHLGPLKFPMRYRGHYLDVSVHGRKVEVTAGPGDHRPIKVMCRDRTVTLHPGSTVALD</sequence>
<dbReference type="Pfam" id="PF03633">
    <property type="entry name" value="Glyco_hydro_65C"/>
    <property type="match status" value="1"/>
</dbReference>
<dbReference type="GO" id="GO:0016757">
    <property type="term" value="F:glycosyltransferase activity"/>
    <property type="evidence" value="ECO:0007669"/>
    <property type="project" value="UniProtKB-ARBA"/>
</dbReference>
<dbReference type="EMBL" id="LS483468">
    <property type="protein sequence ID" value="SQI28733.1"/>
    <property type="molecule type" value="Genomic_DNA"/>
</dbReference>
<dbReference type="Gene3D" id="2.60.420.10">
    <property type="entry name" value="Maltose phosphorylase, domain 3"/>
    <property type="match status" value="1"/>
</dbReference>
<dbReference type="Gene3D" id="3.30.70.1020">
    <property type="entry name" value="Trehalose-6-phosphate phosphatase related protein, domain 2"/>
    <property type="match status" value="1"/>
</dbReference>
<dbReference type="InterPro" id="IPR011013">
    <property type="entry name" value="Gal_mutarotase_sf_dom"/>
</dbReference>
<dbReference type="InterPro" id="IPR023214">
    <property type="entry name" value="HAD_sf"/>
</dbReference>
<proteinExistence type="predicted"/>
<gene>
    <name evidence="5" type="ORF">NCTC10994_00484</name>
</gene>
<dbReference type="FunFam" id="1.50.10.10:FF:000053">
    <property type="entry name" value="Putative glycosyl hydrolase"/>
    <property type="match status" value="1"/>
</dbReference>
<evidence type="ECO:0000259" key="2">
    <source>
        <dbReference type="Pfam" id="PF03632"/>
    </source>
</evidence>
<dbReference type="InterPro" id="IPR012341">
    <property type="entry name" value="6hp_glycosidase-like_sf"/>
</dbReference>
<evidence type="ECO:0000259" key="3">
    <source>
        <dbReference type="Pfam" id="PF03633"/>
    </source>
</evidence>
<reference evidence="5 6" key="1">
    <citation type="submission" date="2018-06" db="EMBL/GenBank/DDBJ databases">
        <authorList>
            <consortium name="Pathogen Informatics"/>
            <person name="Doyle S."/>
        </authorList>
    </citation>
    <scope>NUCLEOTIDE SEQUENCE [LARGE SCALE GENOMIC DNA]</scope>
    <source>
        <strain evidence="5 6">NCTC10994</strain>
    </source>
</reference>
<accession>A0A2X4TP99</accession>
<feature type="domain" description="Glycoside hydrolase family 65 C-terminal" evidence="3">
    <location>
        <begin position="1151"/>
        <end position="1214"/>
    </location>
</feature>
<keyword evidence="5" id="KW-0378">Hydrolase</keyword>
<dbReference type="Gene3D" id="3.40.50.1000">
    <property type="entry name" value="HAD superfamily/HAD-like"/>
    <property type="match status" value="1"/>
</dbReference>
<dbReference type="InterPro" id="IPR005195">
    <property type="entry name" value="Glyco_hydro_65_M"/>
</dbReference>
<dbReference type="GO" id="GO:0030246">
    <property type="term" value="F:carbohydrate binding"/>
    <property type="evidence" value="ECO:0007669"/>
    <property type="project" value="InterPro"/>
</dbReference>
<name>A0A2X4TP99_9NOCA</name>
<dbReference type="PANTHER" id="PTHR11051:SF8">
    <property type="entry name" value="PROTEIN-GLUCOSYLGALACTOSYLHYDROXYLYSINE GLUCOSIDASE"/>
    <property type="match status" value="1"/>
</dbReference>
<evidence type="ECO:0000259" key="4">
    <source>
        <dbReference type="Pfam" id="PF03636"/>
    </source>
</evidence>
<organism evidence="5 6">
    <name type="scientific">Rhodococcus coprophilus</name>
    <dbReference type="NCBI Taxonomy" id="38310"/>
    <lineage>
        <taxon>Bacteria</taxon>
        <taxon>Bacillati</taxon>
        <taxon>Actinomycetota</taxon>
        <taxon>Actinomycetes</taxon>
        <taxon>Mycobacteriales</taxon>
        <taxon>Nocardiaceae</taxon>
        <taxon>Rhodococcus</taxon>
    </lineage>
</organism>
<dbReference type="SUPFAM" id="SSF48208">
    <property type="entry name" value="Six-hairpin glycosidases"/>
    <property type="match status" value="1"/>
</dbReference>
<dbReference type="SUPFAM" id="SSF56784">
    <property type="entry name" value="HAD-like"/>
    <property type="match status" value="1"/>
</dbReference>
<protein>
    <submittedName>
        <fullName evidence="5">Trehalose-phosphatase</fullName>
        <ecNumber evidence="5">3.1.3.12</ecNumber>
        <ecNumber evidence="5">3.2.1.-</ecNumber>
    </submittedName>
</protein>
<keyword evidence="1 5" id="KW-0326">Glycosidase</keyword>
<dbReference type="Pfam" id="PF02358">
    <property type="entry name" value="Trehalose_PPase"/>
    <property type="match status" value="1"/>
</dbReference>
<evidence type="ECO:0000313" key="5">
    <source>
        <dbReference type="EMBL" id="SQI28733.1"/>
    </source>
</evidence>
<keyword evidence="6" id="KW-1185">Reference proteome</keyword>
<dbReference type="Gene3D" id="2.70.98.40">
    <property type="entry name" value="Glycoside hydrolase, family 65, N-terminal domain"/>
    <property type="match status" value="1"/>
</dbReference>
<dbReference type="SUPFAM" id="SSF74650">
    <property type="entry name" value="Galactose mutarotase-like"/>
    <property type="match status" value="1"/>
</dbReference>
<dbReference type="AlphaFoldDB" id="A0A2X4TP99"/>
<dbReference type="Gene3D" id="1.50.10.10">
    <property type="match status" value="1"/>
</dbReference>
<dbReference type="Pfam" id="PF03632">
    <property type="entry name" value="Glyco_hydro_65m"/>
    <property type="match status" value="1"/>
</dbReference>
<evidence type="ECO:0000313" key="6">
    <source>
        <dbReference type="Proteomes" id="UP000249091"/>
    </source>
</evidence>
<dbReference type="NCBIfam" id="TIGR00685">
    <property type="entry name" value="T6PP"/>
    <property type="match status" value="1"/>
</dbReference>
<dbReference type="KEGG" id="rcr:NCTC10994_00484"/>
<dbReference type="Proteomes" id="UP000249091">
    <property type="component" value="Chromosome 1"/>
</dbReference>
<dbReference type="PANTHER" id="PTHR11051">
    <property type="entry name" value="GLYCOSYL HYDROLASE-RELATED"/>
    <property type="match status" value="1"/>
</dbReference>
<dbReference type="GO" id="GO:0004805">
    <property type="term" value="F:trehalose-phosphatase activity"/>
    <property type="evidence" value="ECO:0007669"/>
    <property type="project" value="UniProtKB-EC"/>
</dbReference>
<feature type="domain" description="Glycoside hydrolase family 65 N-terminal" evidence="4">
    <location>
        <begin position="437"/>
        <end position="692"/>
    </location>
</feature>
<dbReference type="InterPro" id="IPR036412">
    <property type="entry name" value="HAD-like_sf"/>
</dbReference>
<dbReference type="InterPro" id="IPR008928">
    <property type="entry name" value="6-hairpin_glycosidase_sf"/>
</dbReference>
<dbReference type="InterPro" id="IPR003337">
    <property type="entry name" value="Trehalose_PPase"/>
</dbReference>
<dbReference type="GO" id="GO:0005992">
    <property type="term" value="P:trehalose biosynthetic process"/>
    <property type="evidence" value="ECO:0007669"/>
    <property type="project" value="InterPro"/>
</dbReference>
<dbReference type="Pfam" id="PF03636">
    <property type="entry name" value="Glyco_hydro_65N"/>
    <property type="match status" value="1"/>
</dbReference>
<dbReference type="EC" id="3.1.3.12" evidence="5"/>
<dbReference type="EC" id="3.2.1.-" evidence="5"/>